<gene>
    <name evidence="1" type="ORF">RCOM_2146890</name>
</gene>
<dbReference type="InParanoid" id="B9TPM4"/>
<evidence type="ECO:0000313" key="2">
    <source>
        <dbReference type="Proteomes" id="UP000008311"/>
    </source>
</evidence>
<feature type="non-terminal residue" evidence="1">
    <location>
        <position position="278"/>
    </location>
</feature>
<organism evidence="1 2">
    <name type="scientific">Ricinus communis</name>
    <name type="common">Castor bean</name>
    <dbReference type="NCBI Taxonomy" id="3988"/>
    <lineage>
        <taxon>Eukaryota</taxon>
        <taxon>Viridiplantae</taxon>
        <taxon>Streptophyta</taxon>
        <taxon>Embryophyta</taxon>
        <taxon>Tracheophyta</taxon>
        <taxon>Spermatophyta</taxon>
        <taxon>Magnoliopsida</taxon>
        <taxon>eudicotyledons</taxon>
        <taxon>Gunneridae</taxon>
        <taxon>Pentapetalae</taxon>
        <taxon>rosids</taxon>
        <taxon>fabids</taxon>
        <taxon>Malpighiales</taxon>
        <taxon>Euphorbiaceae</taxon>
        <taxon>Acalyphoideae</taxon>
        <taxon>Acalypheae</taxon>
        <taxon>Ricinus</taxon>
    </lineage>
</organism>
<dbReference type="AlphaFoldDB" id="B9TPM4"/>
<sequence>LLRELVAVDGVALQLVDEHRGRVQVVAADCGKMAVGADRLERGRPGVPAQRDGRVVDVGRIARVEAGLAGVAAGLDILADRRQRTCGNGGIEVVDDPDLGRGIAAELVVGEVDQQVARRPGAQRGADIAPVLVAQRRAERGAAPVAVVPESVYHEAQRRGGAQRHVEDAGQCALAVVAHAGDHAALEHLFRRLGGHVQRPADGVAAEQRALRSADDLDRVHVDQGRVGAGGPRVVHAVDVDADGRIVVRRDRGRHDAAHADDHVVLADRGVADEQRRR</sequence>
<reference evidence="2" key="1">
    <citation type="journal article" date="2010" name="Nat. Biotechnol.">
        <title>Draft genome sequence of the oilseed species Ricinus communis.</title>
        <authorList>
            <person name="Chan A.P."/>
            <person name="Crabtree J."/>
            <person name="Zhao Q."/>
            <person name="Lorenzi H."/>
            <person name="Orvis J."/>
            <person name="Puiu D."/>
            <person name="Melake-Berhan A."/>
            <person name="Jones K.M."/>
            <person name="Redman J."/>
            <person name="Chen G."/>
            <person name="Cahoon E.B."/>
            <person name="Gedil M."/>
            <person name="Stanke M."/>
            <person name="Haas B.J."/>
            <person name="Wortman J.R."/>
            <person name="Fraser-Liggett C.M."/>
            <person name="Ravel J."/>
            <person name="Rabinowicz P.D."/>
        </authorList>
    </citation>
    <scope>NUCLEOTIDE SEQUENCE [LARGE SCALE GENOMIC DNA]</scope>
    <source>
        <strain evidence="2">cv. Hale</strain>
    </source>
</reference>
<feature type="non-terminal residue" evidence="1">
    <location>
        <position position="1"/>
    </location>
</feature>
<proteinExistence type="predicted"/>
<dbReference type="EMBL" id="EQ996165">
    <property type="protein sequence ID" value="EEF22190.1"/>
    <property type="molecule type" value="Genomic_DNA"/>
</dbReference>
<name>B9TPM4_RICCO</name>
<evidence type="ECO:0000313" key="1">
    <source>
        <dbReference type="EMBL" id="EEF22190.1"/>
    </source>
</evidence>
<protein>
    <submittedName>
        <fullName evidence="1">Uncharacterized protein</fullName>
    </submittedName>
</protein>
<dbReference type="Proteomes" id="UP000008311">
    <property type="component" value="Unassembled WGS sequence"/>
</dbReference>
<accession>B9TPM4</accession>
<keyword evidence="2" id="KW-1185">Reference proteome</keyword>